<dbReference type="InterPro" id="IPR007922">
    <property type="entry name" value="DciA-like"/>
</dbReference>
<dbReference type="Proteomes" id="UP000247152">
    <property type="component" value="Unassembled WGS sequence"/>
</dbReference>
<evidence type="ECO:0000313" key="3">
    <source>
        <dbReference type="Proteomes" id="UP000247152"/>
    </source>
</evidence>
<sequence>MRSISRCLNKQLVDLCQRSVQLEELANKVKLLLPDTLANECQVGSFNKGCLLLTTTDAAWAMQLRYAIPELRDKLRKEAGMYQLSSIKVVVIEPTAQYDKSVPTSKHELSEKAKAIIISESQHCTYEPLQKALLHLADGDDSVNASSNNQEH</sequence>
<dbReference type="AlphaFoldDB" id="A0A317U6R2"/>
<dbReference type="EMBL" id="RZGX01000005">
    <property type="protein sequence ID" value="RUR24366.1"/>
    <property type="molecule type" value="Genomic_DNA"/>
</dbReference>
<dbReference type="RefSeq" id="WP_110141774.1">
    <property type="nucleotide sequence ID" value="NZ_QHJG01000005.1"/>
</dbReference>
<protein>
    <submittedName>
        <fullName evidence="1">DUF721 domain-containing protein</fullName>
    </submittedName>
</protein>
<dbReference type="OrthoDB" id="5660016at2"/>
<dbReference type="EMBL" id="QHJG01000005">
    <property type="protein sequence ID" value="PWY56995.1"/>
    <property type="molecule type" value="Genomic_DNA"/>
</dbReference>
<gene>
    <name evidence="1" type="ORF">DGG96_04550</name>
    <name evidence="2" type="ORF">ELY20_04690</name>
</gene>
<comment type="caution">
    <text evidence="1">The sequence shown here is derived from an EMBL/GenBank/DDBJ whole genome shotgun (WGS) entry which is preliminary data.</text>
</comment>
<accession>A0A317U6R2</accession>
<reference evidence="2 4" key="2">
    <citation type="submission" date="2018-12" db="EMBL/GenBank/DDBJ databases">
        <title>Legionella sp,whole genome shotgun sequence.</title>
        <authorList>
            <person name="Wu H."/>
        </authorList>
    </citation>
    <scope>NUCLEOTIDE SEQUENCE [LARGE SCALE GENOMIC DNA]</scope>
    <source>
        <strain evidence="4">km489</strain>
        <strain evidence="2">Km489</strain>
    </source>
</reference>
<proteinExistence type="predicted"/>
<reference evidence="1 3" key="1">
    <citation type="submission" date="2018-05" db="EMBL/GenBank/DDBJ databases">
        <title>Legionella qingyii sp.nov., whole genome shotgun sequence.</title>
        <authorList>
            <person name="Wu H."/>
            <person name="Zhu Q."/>
            <person name="Hu C."/>
        </authorList>
    </citation>
    <scope>NUCLEOTIDE SEQUENCE [LARGE SCALE GENOMIC DNA]</scope>
    <source>
        <strain evidence="1 3">HEB18</strain>
    </source>
</reference>
<evidence type="ECO:0000313" key="1">
    <source>
        <dbReference type="EMBL" id="PWY56995.1"/>
    </source>
</evidence>
<dbReference type="Pfam" id="PF05258">
    <property type="entry name" value="DciA"/>
    <property type="match status" value="1"/>
</dbReference>
<dbReference type="Proteomes" id="UP000287374">
    <property type="component" value="Unassembled WGS sequence"/>
</dbReference>
<evidence type="ECO:0000313" key="2">
    <source>
        <dbReference type="EMBL" id="RUR24366.1"/>
    </source>
</evidence>
<keyword evidence="4" id="KW-1185">Reference proteome</keyword>
<name>A0A317U6R2_9GAMM</name>
<evidence type="ECO:0000313" key="4">
    <source>
        <dbReference type="Proteomes" id="UP000287374"/>
    </source>
</evidence>
<organism evidence="1 3">
    <name type="scientific">Legionella qingyii</name>
    <dbReference type="NCBI Taxonomy" id="2184757"/>
    <lineage>
        <taxon>Bacteria</taxon>
        <taxon>Pseudomonadati</taxon>
        <taxon>Pseudomonadota</taxon>
        <taxon>Gammaproteobacteria</taxon>
        <taxon>Legionellales</taxon>
        <taxon>Legionellaceae</taxon>
        <taxon>Legionella</taxon>
    </lineage>
</organism>